<feature type="transmembrane region" description="Helical" evidence="5">
    <location>
        <begin position="305"/>
        <end position="326"/>
    </location>
</feature>
<sequence length="458" mass="50647">MGKPEGYQQLIAEWREATGGICTVAGALKVLPEVKVEGMLGGSVVIECPLPEMHVRIYLCRTIVASGGCATVVSNRNFVKKEFKHRVTLELLPDRNLFLVEMTELVESDSGVYACGAGMDTDRGKTQQVTLSVHSGSQPQLIPAVPSPGFSLVLETTNGLLLPPVDYGPFWEEEPVPEPPAWFNRFLQMHMPPWFQMPEHASSLEFISKGQFPKVTTPAQRTEAPPAHHASPTTSITHRPRVYRASSVATAQPTTLLPPARASKTSAREELLRLQTASYNHQSRLHRQRALNHGPGPVSGMEDQGFYILTPTILGLILLALLGLVAKRVIQRRKEALSRRVRRLAVRMRALEASQRPLSQRPRVSQRPRTQNNVYSACPRRPRGVDAAGEQAARWGRAGQVSETPWLHAPSVNISCEYVSFCHQPAAEMEDTDSDDYVNIPCLTQLSSCPPGPRPWCQ</sequence>
<proteinExistence type="predicted"/>
<dbReference type="EMBL" id="JAIQCJ010000521">
    <property type="protein sequence ID" value="KAJ8796161.1"/>
    <property type="molecule type" value="Genomic_DNA"/>
</dbReference>
<evidence type="ECO:0000256" key="4">
    <source>
        <dbReference type="SAM" id="MobiDB-lite"/>
    </source>
</evidence>
<dbReference type="InterPro" id="IPR036179">
    <property type="entry name" value="Ig-like_dom_sf"/>
</dbReference>
<dbReference type="GO" id="GO:0004888">
    <property type="term" value="F:transmembrane signaling receptor activity"/>
    <property type="evidence" value="ECO:0007669"/>
    <property type="project" value="TreeGrafter"/>
</dbReference>
<dbReference type="SUPFAM" id="SSF48726">
    <property type="entry name" value="Immunoglobulin"/>
    <property type="match status" value="1"/>
</dbReference>
<dbReference type="InterPro" id="IPR050671">
    <property type="entry name" value="CD300_family_receptors"/>
</dbReference>
<organism evidence="7 8">
    <name type="scientific">Eschrichtius robustus</name>
    <name type="common">California gray whale</name>
    <name type="synonym">Eschrichtius gibbosus</name>
    <dbReference type="NCBI Taxonomy" id="9764"/>
    <lineage>
        <taxon>Eukaryota</taxon>
        <taxon>Metazoa</taxon>
        <taxon>Chordata</taxon>
        <taxon>Craniata</taxon>
        <taxon>Vertebrata</taxon>
        <taxon>Euteleostomi</taxon>
        <taxon>Mammalia</taxon>
        <taxon>Eutheria</taxon>
        <taxon>Laurasiatheria</taxon>
        <taxon>Artiodactyla</taxon>
        <taxon>Whippomorpha</taxon>
        <taxon>Cetacea</taxon>
        <taxon>Mysticeti</taxon>
        <taxon>Eschrichtiidae</taxon>
        <taxon>Eschrichtius</taxon>
    </lineage>
</organism>
<gene>
    <name evidence="7" type="ORF">J1605_018103</name>
</gene>
<dbReference type="Pfam" id="PF07686">
    <property type="entry name" value="V-set"/>
    <property type="match status" value="1"/>
</dbReference>
<dbReference type="PANTHER" id="PTHR11860">
    <property type="entry name" value="POLYMERIC-IMMUNOGLOBULIN RECEPTOR"/>
    <property type="match status" value="1"/>
</dbReference>
<evidence type="ECO:0000256" key="2">
    <source>
        <dbReference type="ARBA" id="ARBA00022692"/>
    </source>
</evidence>
<evidence type="ECO:0000313" key="8">
    <source>
        <dbReference type="Proteomes" id="UP001159641"/>
    </source>
</evidence>
<evidence type="ECO:0000256" key="1">
    <source>
        <dbReference type="ARBA" id="ARBA00004370"/>
    </source>
</evidence>
<evidence type="ECO:0000256" key="5">
    <source>
        <dbReference type="SAM" id="Phobius"/>
    </source>
</evidence>
<evidence type="ECO:0000259" key="6">
    <source>
        <dbReference type="Pfam" id="PF07686"/>
    </source>
</evidence>
<comment type="subcellular location">
    <subcellularLocation>
        <location evidence="1">Membrane</location>
    </subcellularLocation>
</comment>
<keyword evidence="8" id="KW-1185">Reference proteome</keyword>
<name>A0AB34HZ20_ESCRO</name>
<keyword evidence="5" id="KW-1133">Transmembrane helix</keyword>
<dbReference type="InterPro" id="IPR013106">
    <property type="entry name" value="Ig_V-set"/>
</dbReference>
<evidence type="ECO:0000313" key="7">
    <source>
        <dbReference type="EMBL" id="KAJ8796161.1"/>
    </source>
</evidence>
<comment type="caution">
    <text evidence="7">The sequence shown here is derived from an EMBL/GenBank/DDBJ whole genome shotgun (WGS) entry which is preliminary data.</text>
</comment>
<evidence type="ECO:0000256" key="3">
    <source>
        <dbReference type="ARBA" id="ARBA00023136"/>
    </source>
</evidence>
<dbReference type="Proteomes" id="UP001159641">
    <property type="component" value="Unassembled WGS sequence"/>
</dbReference>
<protein>
    <recommendedName>
        <fullName evidence="6">Immunoglobulin V-set domain-containing protein</fullName>
    </recommendedName>
</protein>
<dbReference type="InterPro" id="IPR013783">
    <property type="entry name" value="Ig-like_fold"/>
</dbReference>
<reference evidence="7 8" key="1">
    <citation type="submission" date="2022-11" db="EMBL/GenBank/DDBJ databases">
        <title>Whole genome sequence of Eschrichtius robustus ER-17-0199.</title>
        <authorList>
            <person name="Bruniche-Olsen A."/>
            <person name="Black A.N."/>
            <person name="Fields C.J."/>
            <person name="Walden K."/>
            <person name="Dewoody J.A."/>
        </authorList>
    </citation>
    <scope>NUCLEOTIDE SEQUENCE [LARGE SCALE GENOMIC DNA]</scope>
    <source>
        <strain evidence="7">ER-17-0199</strain>
        <tissue evidence="7">Blubber</tissue>
    </source>
</reference>
<dbReference type="PANTHER" id="PTHR11860:SF59">
    <property type="entry name" value="FAS APOPTOTIC INHIBITORY MOLECULE 3"/>
    <property type="match status" value="1"/>
</dbReference>
<keyword evidence="3 5" id="KW-0472">Membrane</keyword>
<feature type="region of interest" description="Disordered" evidence="4">
    <location>
        <begin position="355"/>
        <end position="383"/>
    </location>
</feature>
<dbReference type="Gene3D" id="2.60.40.10">
    <property type="entry name" value="Immunoglobulins"/>
    <property type="match status" value="1"/>
</dbReference>
<keyword evidence="2 5" id="KW-0812">Transmembrane</keyword>
<feature type="domain" description="Immunoglobulin V-set" evidence="6">
    <location>
        <begin position="34"/>
        <end position="134"/>
    </location>
</feature>
<dbReference type="AlphaFoldDB" id="A0AB34HZ20"/>
<dbReference type="CDD" id="cd05716">
    <property type="entry name" value="IgV_pIgR_like"/>
    <property type="match status" value="1"/>
</dbReference>
<accession>A0AB34HZ20</accession>
<dbReference type="GO" id="GO:0005886">
    <property type="term" value="C:plasma membrane"/>
    <property type="evidence" value="ECO:0007669"/>
    <property type="project" value="TreeGrafter"/>
</dbReference>